<feature type="binding site" evidence="7 8">
    <location>
        <position position="63"/>
    </location>
    <ligand>
        <name>S-adenosyl-L-methionine</name>
        <dbReference type="ChEBI" id="CHEBI:59789"/>
    </ligand>
</feature>
<comment type="caution">
    <text evidence="10">The sequence shown here is derived from an EMBL/GenBank/DDBJ whole genome shotgun (WGS) entry which is preliminary data.</text>
</comment>
<keyword evidence="1 7" id="KW-0963">Cytoplasm</keyword>
<feature type="binding site" evidence="7 8">
    <location>
        <position position="15"/>
    </location>
    <ligand>
        <name>S-adenosyl-L-methionine</name>
        <dbReference type="ChEBI" id="CHEBI:59789"/>
    </ligand>
</feature>
<dbReference type="InterPro" id="IPR020596">
    <property type="entry name" value="rRNA_Ade_Mease_Trfase_CS"/>
</dbReference>
<gene>
    <name evidence="7" type="primary">rsmA</name>
    <name evidence="7" type="synonym">ksgA</name>
    <name evidence="10" type="ORF">IB75_09140</name>
</gene>
<dbReference type="Pfam" id="PF00398">
    <property type="entry name" value="RrnaAD"/>
    <property type="match status" value="1"/>
</dbReference>
<dbReference type="SMR" id="A0A0E2Z285"/>
<dbReference type="InterPro" id="IPR020598">
    <property type="entry name" value="rRNA_Ade_methylase_Trfase_N"/>
</dbReference>
<comment type="catalytic activity">
    <reaction evidence="7">
        <text>adenosine(1518)/adenosine(1519) in 16S rRNA + 4 S-adenosyl-L-methionine = N(6)-dimethyladenosine(1518)/N(6)-dimethyladenosine(1519) in 16S rRNA + 4 S-adenosyl-L-homocysteine + 4 H(+)</text>
        <dbReference type="Rhea" id="RHEA:19609"/>
        <dbReference type="Rhea" id="RHEA-COMP:10232"/>
        <dbReference type="Rhea" id="RHEA-COMP:10233"/>
        <dbReference type="ChEBI" id="CHEBI:15378"/>
        <dbReference type="ChEBI" id="CHEBI:57856"/>
        <dbReference type="ChEBI" id="CHEBI:59789"/>
        <dbReference type="ChEBI" id="CHEBI:74411"/>
        <dbReference type="ChEBI" id="CHEBI:74493"/>
        <dbReference type="EC" id="2.1.1.182"/>
    </reaction>
</comment>
<comment type="similarity">
    <text evidence="7">Belongs to the class I-like SAM-binding methyltransferase superfamily. rRNA adenine N(6)-methyltransferase family. RsmA subfamily.</text>
</comment>
<dbReference type="AlphaFoldDB" id="A0A0E2Z285"/>
<keyword evidence="4 7" id="KW-0808">Transferase</keyword>
<evidence type="ECO:0000256" key="3">
    <source>
        <dbReference type="ARBA" id="ARBA00022603"/>
    </source>
</evidence>
<dbReference type="PANTHER" id="PTHR11727:SF7">
    <property type="entry name" value="DIMETHYLADENOSINE TRANSFERASE-RELATED"/>
    <property type="match status" value="1"/>
</dbReference>
<evidence type="ECO:0000259" key="9">
    <source>
        <dbReference type="SMART" id="SM00650"/>
    </source>
</evidence>
<evidence type="ECO:0000256" key="6">
    <source>
        <dbReference type="ARBA" id="ARBA00022884"/>
    </source>
</evidence>
<evidence type="ECO:0000256" key="8">
    <source>
        <dbReference type="PROSITE-ProRule" id="PRU01026"/>
    </source>
</evidence>
<evidence type="ECO:0000256" key="4">
    <source>
        <dbReference type="ARBA" id="ARBA00022679"/>
    </source>
</evidence>
<comment type="subcellular location">
    <subcellularLocation>
        <location evidence="7">Cytoplasm</location>
    </subcellularLocation>
</comment>
<dbReference type="NCBIfam" id="TIGR00755">
    <property type="entry name" value="ksgA"/>
    <property type="match status" value="1"/>
</dbReference>
<dbReference type="Gene3D" id="1.10.8.100">
    <property type="entry name" value="Ribosomal RNA adenine dimethylase-like, domain 2"/>
    <property type="match status" value="1"/>
</dbReference>
<keyword evidence="6 7" id="KW-0694">RNA-binding</keyword>
<evidence type="ECO:0000313" key="10">
    <source>
        <dbReference type="EMBL" id="KFI19306.1"/>
    </source>
</evidence>
<dbReference type="PANTHER" id="PTHR11727">
    <property type="entry name" value="DIMETHYLADENOSINE TRANSFERASE"/>
    <property type="match status" value="1"/>
</dbReference>
<evidence type="ECO:0000313" key="11">
    <source>
        <dbReference type="Proteomes" id="UP000028839"/>
    </source>
</evidence>
<dbReference type="EMBL" id="JPGN01000055">
    <property type="protein sequence ID" value="KFI19306.1"/>
    <property type="molecule type" value="Genomic_DNA"/>
</dbReference>
<dbReference type="HOGENOM" id="CLU_041220_0_1_6"/>
<dbReference type="SMART" id="SM00650">
    <property type="entry name" value="rADc"/>
    <property type="match status" value="1"/>
</dbReference>
<evidence type="ECO:0000256" key="7">
    <source>
        <dbReference type="HAMAP-Rule" id="MF_00607"/>
    </source>
</evidence>
<dbReference type="OrthoDB" id="9814755at2"/>
<dbReference type="GO" id="GO:0003723">
    <property type="term" value="F:RNA binding"/>
    <property type="evidence" value="ECO:0007669"/>
    <property type="project" value="UniProtKB-UniRule"/>
</dbReference>
<dbReference type="PROSITE" id="PS51689">
    <property type="entry name" value="SAM_RNA_A_N6_MT"/>
    <property type="match status" value="1"/>
</dbReference>
<dbReference type="InterPro" id="IPR029063">
    <property type="entry name" value="SAM-dependent_MTases_sf"/>
</dbReference>
<dbReference type="InterPro" id="IPR023165">
    <property type="entry name" value="rRNA_Ade_diMease-like_C"/>
</dbReference>
<dbReference type="Proteomes" id="UP000028839">
    <property type="component" value="Unassembled WGS sequence"/>
</dbReference>
<evidence type="ECO:0000256" key="1">
    <source>
        <dbReference type="ARBA" id="ARBA00022490"/>
    </source>
</evidence>
<proteinExistence type="inferred from homology"/>
<sequence length="264" mass="29673">MNTLGHRARKRFGQHFLHDKGVIERLLRAINPQLNDLMVEIGPGQGALTLPLLHCLGHLEAIELDRDLAAYLVERCASEGNLRLHNVDSLTFDFRTLAHENRRLRVVGNLPYNISTPLLFHLLGQIGILEDMHFMLQREVVTRLAAKPGGKDYGRLSVMVQFYCEVEPLFTVKSGAFVPPPKVDSMVVRLIPHRPSLAPNISHGALNRVVSQAFSQRRKTLANALKGLLSSAELIALGIDPRQRPETISLEDYLALTRYWLKAQ</sequence>
<keyword evidence="2 7" id="KW-0698">rRNA processing</keyword>
<feature type="domain" description="Ribosomal RNA adenine methylase transferase N-terminal" evidence="9">
    <location>
        <begin position="22"/>
        <end position="194"/>
    </location>
</feature>
<dbReference type="FunFam" id="1.10.8.100:FF:000001">
    <property type="entry name" value="Ribosomal RNA small subunit methyltransferase A"/>
    <property type="match status" value="1"/>
</dbReference>
<dbReference type="InterPro" id="IPR011530">
    <property type="entry name" value="rRNA_adenine_dimethylase"/>
</dbReference>
<name>A0A0E2Z285_9GAMM</name>
<accession>A0A0E2Z285</accession>
<feature type="binding site" evidence="7 8">
    <location>
        <position position="17"/>
    </location>
    <ligand>
        <name>S-adenosyl-L-methionine</name>
        <dbReference type="ChEBI" id="CHEBI:59789"/>
    </ligand>
</feature>
<dbReference type="EC" id="2.1.1.182" evidence="7"/>
<dbReference type="InterPro" id="IPR001737">
    <property type="entry name" value="KsgA/Erm"/>
</dbReference>
<comment type="function">
    <text evidence="7">Specifically dimethylates two adjacent adenosines (A1518 and A1519) in the loop of a conserved hairpin near the 3'-end of 16S rRNA in the 30S particle. May play a critical role in biogenesis of 30S subunits.</text>
</comment>
<feature type="binding site" evidence="7 8">
    <location>
        <position position="88"/>
    </location>
    <ligand>
        <name>S-adenosyl-L-methionine</name>
        <dbReference type="ChEBI" id="CHEBI:59789"/>
    </ligand>
</feature>
<evidence type="ECO:0000256" key="2">
    <source>
        <dbReference type="ARBA" id="ARBA00022552"/>
    </source>
</evidence>
<feature type="binding site" evidence="7 8">
    <location>
        <position position="42"/>
    </location>
    <ligand>
        <name>S-adenosyl-L-methionine</name>
        <dbReference type="ChEBI" id="CHEBI:59789"/>
    </ligand>
</feature>
<dbReference type="SUPFAM" id="SSF53335">
    <property type="entry name" value="S-adenosyl-L-methionine-dependent methyltransferases"/>
    <property type="match status" value="1"/>
</dbReference>
<keyword evidence="3 7" id="KW-0489">Methyltransferase</keyword>
<reference evidence="10 11" key="1">
    <citation type="submission" date="2014-07" db="EMBL/GenBank/DDBJ databases">
        <title>Comparative analysis of Nitrosococcus oceani genome inventories of strains from Pacific and Atlantic gyres.</title>
        <authorList>
            <person name="Lim C.K."/>
            <person name="Wang L."/>
            <person name="Sayavedra-Soto L.A."/>
            <person name="Klotz M.G."/>
        </authorList>
    </citation>
    <scope>NUCLEOTIDE SEQUENCE [LARGE SCALE GENOMIC DNA]</scope>
    <source>
        <strain evidence="10 11">C-27</strain>
    </source>
</reference>
<feature type="binding site" evidence="7 8">
    <location>
        <position position="109"/>
    </location>
    <ligand>
        <name>S-adenosyl-L-methionine</name>
        <dbReference type="ChEBI" id="CHEBI:59789"/>
    </ligand>
</feature>
<protein>
    <recommendedName>
        <fullName evidence="7">Ribosomal RNA small subunit methyltransferase A</fullName>
        <ecNumber evidence="7">2.1.1.182</ecNumber>
    </recommendedName>
    <alternativeName>
        <fullName evidence="7">16S rRNA (adenine(1518)-N(6)/adenine(1519)-N(6))-dimethyltransferase</fullName>
    </alternativeName>
    <alternativeName>
        <fullName evidence="7">16S rRNA dimethyladenosine transferase</fullName>
    </alternativeName>
    <alternativeName>
        <fullName evidence="7">16S rRNA dimethylase</fullName>
    </alternativeName>
    <alternativeName>
        <fullName evidence="7">S-adenosylmethionine-6-N', N'-adenosyl(rRNA) dimethyltransferase</fullName>
    </alternativeName>
</protein>
<dbReference type="HAMAP" id="MF_00607">
    <property type="entry name" value="16SrRNA_methyltr_A"/>
    <property type="match status" value="1"/>
</dbReference>
<keyword evidence="5 7" id="KW-0949">S-adenosyl-L-methionine</keyword>
<dbReference type="GO" id="GO:0005829">
    <property type="term" value="C:cytosol"/>
    <property type="evidence" value="ECO:0007669"/>
    <property type="project" value="TreeGrafter"/>
</dbReference>
<dbReference type="PROSITE" id="PS01131">
    <property type="entry name" value="RRNA_A_DIMETH"/>
    <property type="match status" value="1"/>
</dbReference>
<dbReference type="Gene3D" id="3.40.50.150">
    <property type="entry name" value="Vaccinia Virus protein VP39"/>
    <property type="match status" value="1"/>
</dbReference>
<dbReference type="GO" id="GO:0052908">
    <property type="term" value="F:16S rRNA (adenine(1518)-N(6)/adenine(1519)-N(6))-dimethyltransferase activity"/>
    <property type="evidence" value="ECO:0007669"/>
    <property type="project" value="UniProtKB-EC"/>
</dbReference>
<organism evidence="10 11">
    <name type="scientific">Nitrosococcus oceani C-27</name>
    <dbReference type="NCBI Taxonomy" id="314279"/>
    <lineage>
        <taxon>Bacteria</taxon>
        <taxon>Pseudomonadati</taxon>
        <taxon>Pseudomonadota</taxon>
        <taxon>Gammaproteobacteria</taxon>
        <taxon>Chromatiales</taxon>
        <taxon>Chromatiaceae</taxon>
        <taxon>Nitrosococcus</taxon>
    </lineage>
</organism>
<evidence type="ECO:0000256" key="5">
    <source>
        <dbReference type="ARBA" id="ARBA00022691"/>
    </source>
</evidence>